<proteinExistence type="predicted"/>
<gene>
    <name evidence="3" type="ORF">SAMN06269117_10199</name>
</gene>
<keyword evidence="1" id="KW-0472">Membrane</keyword>
<keyword evidence="1" id="KW-0812">Transmembrane</keyword>
<feature type="transmembrane region" description="Helical" evidence="1">
    <location>
        <begin position="87"/>
        <end position="110"/>
    </location>
</feature>
<dbReference type="RefSeq" id="WP_142933470.1">
    <property type="nucleotide sequence ID" value="NZ_FXTM01000001.1"/>
</dbReference>
<evidence type="ECO:0000259" key="2">
    <source>
        <dbReference type="Pfam" id="PF02517"/>
    </source>
</evidence>
<dbReference type="EMBL" id="FXTM01000001">
    <property type="protein sequence ID" value="SMO33615.1"/>
    <property type="molecule type" value="Genomic_DNA"/>
</dbReference>
<organism evidence="3 4">
    <name type="scientific">Balnearium lithotrophicum</name>
    <dbReference type="NCBI Taxonomy" id="223788"/>
    <lineage>
        <taxon>Bacteria</taxon>
        <taxon>Pseudomonadati</taxon>
        <taxon>Aquificota</taxon>
        <taxon>Aquificia</taxon>
        <taxon>Desulfurobacteriales</taxon>
        <taxon>Desulfurobacteriaceae</taxon>
        <taxon>Balnearium</taxon>
    </lineage>
</organism>
<feature type="transmembrane region" description="Helical" evidence="1">
    <location>
        <begin position="131"/>
        <end position="149"/>
    </location>
</feature>
<dbReference type="Proteomes" id="UP000317315">
    <property type="component" value="Unassembled WGS sequence"/>
</dbReference>
<dbReference type="AlphaFoldDB" id="A0A521AFM7"/>
<protein>
    <recommendedName>
        <fullName evidence="2">CAAX prenyl protease 2/Lysostaphin resistance protein A-like domain-containing protein</fullName>
    </recommendedName>
</protein>
<dbReference type="GO" id="GO:0080120">
    <property type="term" value="P:CAAX-box protein maturation"/>
    <property type="evidence" value="ECO:0007669"/>
    <property type="project" value="UniProtKB-ARBA"/>
</dbReference>
<evidence type="ECO:0000256" key="1">
    <source>
        <dbReference type="SAM" id="Phobius"/>
    </source>
</evidence>
<reference evidence="3 4" key="1">
    <citation type="submission" date="2017-05" db="EMBL/GenBank/DDBJ databases">
        <authorList>
            <person name="Varghese N."/>
            <person name="Submissions S."/>
        </authorList>
    </citation>
    <scope>NUCLEOTIDE SEQUENCE [LARGE SCALE GENOMIC DNA]</scope>
    <source>
        <strain evidence="3 4">DSM 16304</strain>
    </source>
</reference>
<name>A0A521AFM7_9BACT</name>
<dbReference type="OrthoDB" id="15151at2"/>
<evidence type="ECO:0000313" key="4">
    <source>
        <dbReference type="Proteomes" id="UP000317315"/>
    </source>
</evidence>
<feature type="domain" description="CAAX prenyl protease 2/Lysostaphin resistance protein A-like" evidence="2">
    <location>
        <begin position="91"/>
        <end position="184"/>
    </location>
</feature>
<dbReference type="InterPro" id="IPR003675">
    <property type="entry name" value="Rce1/LyrA-like_dom"/>
</dbReference>
<dbReference type="GO" id="GO:0004175">
    <property type="term" value="F:endopeptidase activity"/>
    <property type="evidence" value="ECO:0007669"/>
    <property type="project" value="UniProtKB-ARBA"/>
</dbReference>
<feature type="transmembrane region" description="Helical" evidence="1">
    <location>
        <begin position="62"/>
        <end position="81"/>
    </location>
</feature>
<sequence length="191" mass="21662">MLNCRSCSFFKSYFAVILITAISVRFFPQYSPAVTSLLLVGIPVLIYKKSAEELGFQNIKKGLIWGTAISLIILPIYYLFVPERNSIALSSFISLIPYYFGIALGEEVFFRGFFYSTFENENLVGSLLTKNNLVSSILFGIAHALIYYNPSMFKVFFPSLVMGFLYERSGSIVAPIVFHCFSDVVYQFARF</sequence>
<accession>A0A521AFM7</accession>
<keyword evidence="4" id="KW-1185">Reference proteome</keyword>
<evidence type="ECO:0000313" key="3">
    <source>
        <dbReference type="EMBL" id="SMO33615.1"/>
    </source>
</evidence>
<dbReference type="Pfam" id="PF02517">
    <property type="entry name" value="Rce1-like"/>
    <property type="match status" value="1"/>
</dbReference>
<keyword evidence="1" id="KW-1133">Transmembrane helix</keyword>
<feature type="transmembrane region" description="Helical" evidence="1">
    <location>
        <begin position="33"/>
        <end position="50"/>
    </location>
</feature>